<dbReference type="PANTHER" id="PTHR24286:SF384">
    <property type="entry name" value="P450, PUTATIVE (EUROFUNG)-RELATED"/>
    <property type="match status" value="1"/>
</dbReference>
<keyword evidence="10" id="KW-1185">Reference proteome</keyword>
<evidence type="ECO:0000313" key="9">
    <source>
        <dbReference type="EMBL" id="EAZ90169.1"/>
    </source>
</evidence>
<dbReference type="EMBL" id="AAXW01000029">
    <property type="protein sequence ID" value="EAZ90169.1"/>
    <property type="molecule type" value="Genomic_DNA"/>
</dbReference>
<dbReference type="PANTHER" id="PTHR24286">
    <property type="entry name" value="CYTOCHROME P450 26"/>
    <property type="match status" value="1"/>
</dbReference>
<comment type="cofactor">
    <cofactor evidence="7">
        <name>heme</name>
        <dbReference type="ChEBI" id="CHEBI:30413"/>
    </cofactor>
</comment>
<dbReference type="InterPro" id="IPR017972">
    <property type="entry name" value="Cyt_P450_CS"/>
</dbReference>
<dbReference type="InterPro" id="IPR036396">
    <property type="entry name" value="Cyt_P450_sf"/>
</dbReference>
<dbReference type="SUPFAM" id="SSF48264">
    <property type="entry name" value="Cytochrome P450"/>
    <property type="match status" value="1"/>
</dbReference>
<dbReference type="Gene3D" id="1.10.630.10">
    <property type="entry name" value="Cytochrome P450"/>
    <property type="match status" value="1"/>
</dbReference>
<dbReference type="Pfam" id="PF00067">
    <property type="entry name" value="p450"/>
    <property type="match status" value="1"/>
</dbReference>
<dbReference type="GO" id="GO:0004497">
    <property type="term" value="F:monooxygenase activity"/>
    <property type="evidence" value="ECO:0007669"/>
    <property type="project" value="UniProtKB-KW"/>
</dbReference>
<dbReference type="eggNOG" id="COG2124">
    <property type="taxonomic scope" value="Bacteria"/>
</dbReference>
<evidence type="ECO:0000256" key="1">
    <source>
        <dbReference type="ARBA" id="ARBA00010617"/>
    </source>
</evidence>
<name>A3ITI8_9CHRO</name>
<dbReference type="PRINTS" id="PR00385">
    <property type="entry name" value="P450"/>
</dbReference>
<evidence type="ECO:0000313" key="10">
    <source>
        <dbReference type="Proteomes" id="UP000003781"/>
    </source>
</evidence>
<keyword evidence="2 7" id="KW-0349">Heme</keyword>
<dbReference type="PROSITE" id="PS00086">
    <property type="entry name" value="CYTOCHROME_P450"/>
    <property type="match status" value="1"/>
</dbReference>
<feature type="binding site" description="axial binding residue" evidence="7">
    <location>
        <position position="409"/>
    </location>
    <ligand>
        <name>heme</name>
        <dbReference type="ChEBI" id="CHEBI:30413"/>
    </ligand>
    <ligandPart>
        <name>Fe</name>
        <dbReference type="ChEBI" id="CHEBI:18248"/>
    </ligandPart>
</feature>
<dbReference type="Proteomes" id="UP000003781">
    <property type="component" value="Unassembled WGS sequence"/>
</dbReference>
<keyword evidence="3 7" id="KW-0479">Metal-binding</keyword>
<comment type="caution">
    <text evidence="9">The sequence shown here is derived from an EMBL/GenBank/DDBJ whole genome shotgun (WGS) entry which is preliminary data.</text>
</comment>
<organism evidence="9 10">
    <name type="scientific">Crocosphaera chwakensis CCY0110</name>
    <dbReference type="NCBI Taxonomy" id="391612"/>
    <lineage>
        <taxon>Bacteria</taxon>
        <taxon>Bacillati</taxon>
        <taxon>Cyanobacteriota</taxon>
        <taxon>Cyanophyceae</taxon>
        <taxon>Oscillatoriophycideae</taxon>
        <taxon>Chroococcales</taxon>
        <taxon>Aphanothecaceae</taxon>
        <taxon>Crocosphaera</taxon>
        <taxon>Crocosphaera chwakensis</taxon>
    </lineage>
</organism>
<evidence type="ECO:0000256" key="7">
    <source>
        <dbReference type="PIRSR" id="PIRSR602403-1"/>
    </source>
</evidence>
<evidence type="ECO:0000256" key="4">
    <source>
        <dbReference type="ARBA" id="ARBA00023002"/>
    </source>
</evidence>
<comment type="similarity">
    <text evidence="1 8">Belongs to the cytochrome P450 family.</text>
</comment>
<dbReference type="InterPro" id="IPR002403">
    <property type="entry name" value="Cyt_P450_E_grp-IV"/>
</dbReference>
<dbReference type="GO" id="GO:0016705">
    <property type="term" value="F:oxidoreductase activity, acting on paired donors, with incorporation or reduction of molecular oxygen"/>
    <property type="evidence" value="ECO:0007669"/>
    <property type="project" value="InterPro"/>
</dbReference>
<dbReference type="SMR" id="A3ITI8"/>
<proteinExistence type="inferred from homology"/>
<evidence type="ECO:0000256" key="5">
    <source>
        <dbReference type="ARBA" id="ARBA00023004"/>
    </source>
</evidence>
<protein>
    <submittedName>
        <fullName evidence="9">Cytochrome P450</fullName>
    </submittedName>
</protein>
<evidence type="ECO:0000256" key="6">
    <source>
        <dbReference type="ARBA" id="ARBA00023033"/>
    </source>
</evidence>
<dbReference type="PRINTS" id="PR00465">
    <property type="entry name" value="EP450IV"/>
</dbReference>
<dbReference type="GO" id="GO:0016125">
    <property type="term" value="P:sterol metabolic process"/>
    <property type="evidence" value="ECO:0007669"/>
    <property type="project" value="TreeGrafter"/>
</dbReference>
<keyword evidence="6 8" id="KW-0503">Monooxygenase</keyword>
<accession>A3ITI8</accession>
<keyword evidence="5 7" id="KW-0408">Iron</keyword>
<dbReference type="CDD" id="cd11044">
    <property type="entry name" value="CYP120A1_CYP26-like"/>
    <property type="match status" value="1"/>
</dbReference>
<gene>
    <name evidence="9" type="ORF">CY0110_30503</name>
</gene>
<evidence type="ECO:0000256" key="3">
    <source>
        <dbReference type="ARBA" id="ARBA00022723"/>
    </source>
</evidence>
<evidence type="ECO:0000256" key="2">
    <source>
        <dbReference type="ARBA" id="ARBA00022617"/>
    </source>
</evidence>
<keyword evidence="4 8" id="KW-0560">Oxidoreductase</keyword>
<evidence type="ECO:0000256" key="8">
    <source>
        <dbReference type="RuleBase" id="RU000461"/>
    </source>
</evidence>
<dbReference type="GO" id="GO:0005506">
    <property type="term" value="F:iron ion binding"/>
    <property type="evidence" value="ECO:0007669"/>
    <property type="project" value="InterPro"/>
</dbReference>
<reference evidence="9 10" key="1">
    <citation type="submission" date="2007-03" db="EMBL/GenBank/DDBJ databases">
        <authorList>
            <person name="Stal L."/>
            <person name="Ferriera S."/>
            <person name="Johnson J."/>
            <person name="Kravitz S."/>
            <person name="Beeson K."/>
            <person name="Sutton G."/>
            <person name="Rogers Y.-H."/>
            <person name="Friedman R."/>
            <person name="Frazier M."/>
            <person name="Venter J.C."/>
        </authorList>
    </citation>
    <scope>NUCLEOTIDE SEQUENCE [LARGE SCALE GENOMIC DNA]</scope>
    <source>
        <strain evidence="9 10">CCY0110</strain>
    </source>
</reference>
<dbReference type="AlphaFoldDB" id="A3ITI8"/>
<dbReference type="GO" id="GO:0020037">
    <property type="term" value="F:heme binding"/>
    <property type="evidence" value="ECO:0007669"/>
    <property type="project" value="InterPro"/>
</dbReference>
<dbReference type="InterPro" id="IPR001128">
    <property type="entry name" value="Cyt_P450"/>
</dbReference>
<sequence length="461" mass="53290">MLIFFFYNKSKLIYNFDQKMTNIESQKSVSLPPGETGLPFIGETLSFLFDPDFAKKKKSKYGQIYKTNIFGNDTVTMIGAEANQFLFRNENKYVVSTWPKSTRVLLGKLSLAVKDGNFHTSRRKLLAQAFQPRALNSYIPKMTEITQQYVEKWLQTKELTWYPELRKYTFDVACSLLISIDNASQTKLASDFETWCQGLFTLPINLPWTNFGKALKCRAKLLQEIETIIINRQQQPKHQNDALGILLEAKDEEGNSLTIEELKDQILLLLFAGHETLTSSLSSFVLLMAQHPNILEKVRTEQENLNITEDITSEKLKEMTYLEEVLKEVLRFIPPVGGGFRKVIEEFEFQGYRIPKDWTVQYQIAQTHKESDIFPDYQTFDPERFSPENMADKQKNFGYIPFGGGLRECLGKEFARLEMKIFASVLVHNCHWQLLPDQDLEMITIPSPRPRDGLKVKITEV</sequence>